<dbReference type="Proteomes" id="UP000215559">
    <property type="component" value="Unassembled WGS sequence"/>
</dbReference>
<dbReference type="PANTHER" id="PTHR43371">
    <property type="entry name" value="VITAMIN B12-DEPENDENT RIBONUCLEOTIDE REDUCTASE"/>
    <property type="match status" value="1"/>
</dbReference>
<evidence type="ECO:0000313" key="6">
    <source>
        <dbReference type="EMBL" id="OYD13846.1"/>
    </source>
</evidence>
<evidence type="ECO:0000256" key="1">
    <source>
        <dbReference type="ARBA" id="ARBA00001922"/>
    </source>
</evidence>
<dbReference type="AlphaFoldDB" id="A0A235BNR6"/>
<comment type="cofactor">
    <cofactor evidence="1">
        <name>adenosylcob(III)alamin</name>
        <dbReference type="ChEBI" id="CHEBI:18408"/>
    </cofactor>
</comment>
<organism evidence="6 7">
    <name type="scientific">candidate division WOR-3 bacterium JGI_Cruoil_03_51_56</name>
    <dbReference type="NCBI Taxonomy" id="1973747"/>
    <lineage>
        <taxon>Bacteria</taxon>
        <taxon>Bacteria division WOR-3</taxon>
    </lineage>
</organism>
<keyword evidence="3" id="KW-0560">Oxidoreductase</keyword>
<evidence type="ECO:0000313" key="7">
    <source>
        <dbReference type="Proteomes" id="UP000215559"/>
    </source>
</evidence>
<dbReference type="InterPro" id="IPR054158">
    <property type="entry name" value="RNR-II_ins_dom"/>
</dbReference>
<evidence type="ECO:0000256" key="2">
    <source>
        <dbReference type="ARBA" id="ARBA00022628"/>
    </source>
</evidence>
<dbReference type="Gene3D" id="3.20.70.20">
    <property type="match status" value="2"/>
</dbReference>
<dbReference type="SUPFAM" id="SSF51998">
    <property type="entry name" value="PFL-like glycyl radical enzymes"/>
    <property type="match status" value="1"/>
</dbReference>
<dbReference type="Pfam" id="PF21995">
    <property type="entry name" value="RNR-II_ins_dom"/>
    <property type="match status" value="1"/>
</dbReference>
<name>A0A235BNR6_UNCW3</name>
<dbReference type="Gene3D" id="3.30.1620.10">
    <property type="entry name" value="b-12 dependent (class ii) ribonucleotide reductase, Chain A, Domain 2"/>
    <property type="match status" value="1"/>
</dbReference>
<dbReference type="EMBL" id="NOZP01000188">
    <property type="protein sequence ID" value="OYD13846.1"/>
    <property type="molecule type" value="Genomic_DNA"/>
</dbReference>
<dbReference type="PANTHER" id="PTHR43371:SF1">
    <property type="entry name" value="RIBONUCLEOSIDE-DIPHOSPHATE REDUCTASE"/>
    <property type="match status" value="1"/>
</dbReference>
<dbReference type="GO" id="GO:0004748">
    <property type="term" value="F:ribonucleoside-diphosphate reductase activity, thioredoxin disulfide as acceptor"/>
    <property type="evidence" value="ECO:0007669"/>
    <property type="project" value="TreeGrafter"/>
</dbReference>
<dbReference type="InterPro" id="IPR050862">
    <property type="entry name" value="RdRp_reductase_class-2"/>
</dbReference>
<comment type="caution">
    <text evidence="6">The sequence shown here is derived from an EMBL/GenBank/DDBJ whole genome shotgun (WGS) entry which is preliminary data.</text>
</comment>
<gene>
    <name evidence="6" type="ORF">CH330_10015</name>
</gene>
<evidence type="ECO:0000259" key="5">
    <source>
        <dbReference type="Pfam" id="PF21995"/>
    </source>
</evidence>
<proteinExistence type="predicted"/>
<accession>A0A235BNR6</accession>
<evidence type="ECO:0000256" key="3">
    <source>
        <dbReference type="ARBA" id="ARBA00023002"/>
    </source>
</evidence>
<feature type="domain" description="B12-dependent ribonucleotide reductase insertion" evidence="5">
    <location>
        <begin position="93"/>
        <end position="153"/>
    </location>
</feature>
<evidence type="ECO:0000256" key="4">
    <source>
        <dbReference type="ARBA" id="ARBA00023285"/>
    </source>
</evidence>
<reference evidence="6 7" key="1">
    <citation type="submission" date="2017-07" db="EMBL/GenBank/DDBJ databases">
        <title>Recovery of genomes from metagenomes via a dereplication, aggregation, and scoring strategy.</title>
        <authorList>
            <person name="Sieber C.M."/>
            <person name="Probst A.J."/>
            <person name="Sharrar A."/>
            <person name="Thomas B.C."/>
            <person name="Hess M."/>
            <person name="Tringe S.G."/>
            <person name="Banfield J.F."/>
        </authorList>
    </citation>
    <scope>NUCLEOTIDE SEQUENCE [LARGE SCALE GENOMIC DNA]</scope>
    <source>
        <strain evidence="6">JGI_Cruoil_03_51_56</strain>
    </source>
</reference>
<dbReference type="GO" id="GO:0031419">
    <property type="term" value="F:cobalamin binding"/>
    <property type="evidence" value="ECO:0007669"/>
    <property type="project" value="UniProtKB-KW"/>
</dbReference>
<keyword evidence="4" id="KW-0170">Cobalt</keyword>
<keyword evidence="2" id="KW-0846">Cobalamin</keyword>
<protein>
    <recommendedName>
        <fullName evidence="5">B12-dependent ribonucleotide reductase insertion domain-containing protein</fullName>
    </recommendedName>
</protein>
<sequence>MVPQKVWGKIRDGMDHFNVMPSMRIAATAGPAAQRDNVCCYNCAYEPVDGLQSFSELMFILMSGTGVGFSVEKENVEKLPAVMNPTGKVRDDYVIEDSREGWAKAFLFGLETWFAGETVVFDYSHIRPYGSPLKAMGGRASGPEPLKRLFDETEKLIRRAAGRKLTPLECHDICCRVATNVISGGKRRSAMISFSDLDDDEMRHAKDYPVPVYRYMSNNSAVYKKKPNSADFMKEWAALATSGTGERGILNVSDLKSVCPMREFKGNERTNPCGEIILRPYEFCNLSEVVVRPKDDISDLVEKVKTAVWIGVIQSTFTHFPFLRDKWRKNCEEERLIGVSLTGQMDNHDILTPEVFKQLRKVAERTAKQAAKRLGINMPRAYTCTKPSGTVSQVVNSASGCHPRWSRYYIRRYRIAKSDPLFLMLRDQGLPFKPEVRQTRDNFTTAVFEFPVKSPRKSVLRNEWNAIKQLDWYRRVQKNWSTHNVSITIYVKDDEWLKVGSYVYEHWDEIVGISFFNYNGGKYELAPYQEITKEQYNKMVARFPTLDFTQLWKYEKITGDTTRASQEFACAGSSCDIR</sequence>